<gene>
    <name evidence="1" type="ORF">T265_04226</name>
</gene>
<sequence length="77" mass="8581">MQEKFDYVDNEERAPTIRVDDVGCVPHSKREALIHRVARLKLSQIAGKLGCSVVKARTCGLESPWFEPNLATSTDPV</sequence>
<dbReference type="AlphaFoldDB" id="A0A074ZNR7"/>
<reference evidence="1 2" key="1">
    <citation type="submission" date="2013-11" db="EMBL/GenBank/DDBJ databases">
        <title>Opisthorchis viverrini - life in the bile duct.</title>
        <authorList>
            <person name="Young N.D."/>
            <person name="Nagarajan N."/>
            <person name="Lin S.J."/>
            <person name="Korhonen P.K."/>
            <person name="Jex A.R."/>
            <person name="Hall R.S."/>
            <person name="Safavi-Hemami H."/>
            <person name="Kaewkong W."/>
            <person name="Bertrand D."/>
            <person name="Gao S."/>
            <person name="Seet Q."/>
            <person name="Wongkham S."/>
            <person name="Teh B.T."/>
            <person name="Wongkham C."/>
            <person name="Intapan P.M."/>
            <person name="Maleewong W."/>
            <person name="Yang X."/>
            <person name="Hu M."/>
            <person name="Wang Z."/>
            <person name="Hofmann A."/>
            <person name="Sternberg P.W."/>
            <person name="Tan P."/>
            <person name="Wang J."/>
            <person name="Gasser R.B."/>
        </authorList>
    </citation>
    <scope>NUCLEOTIDE SEQUENCE [LARGE SCALE GENOMIC DNA]</scope>
</reference>
<evidence type="ECO:0000313" key="2">
    <source>
        <dbReference type="Proteomes" id="UP000054324"/>
    </source>
</evidence>
<accession>A0A074ZNR7</accession>
<evidence type="ECO:0000313" key="1">
    <source>
        <dbReference type="EMBL" id="KER29038.1"/>
    </source>
</evidence>
<dbReference type="KEGG" id="ovi:T265_04226"/>
<dbReference type="CTD" id="20318412"/>
<name>A0A074ZNR7_OPIVI</name>
<dbReference type="EMBL" id="KL596686">
    <property type="protein sequence ID" value="KER29038.1"/>
    <property type="molecule type" value="Genomic_DNA"/>
</dbReference>
<organism evidence="1 2">
    <name type="scientific">Opisthorchis viverrini</name>
    <name type="common">Southeast Asian liver fluke</name>
    <dbReference type="NCBI Taxonomy" id="6198"/>
    <lineage>
        <taxon>Eukaryota</taxon>
        <taxon>Metazoa</taxon>
        <taxon>Spiralia</taxon>
        <taxon>Lophotrochozoa</taxon>
        <taxon>Platyhelminthes</taxon>
        <taxon>Trematoda</taxon>
        <taxon>Digenea</taxon>
        <taxon>Opisthorchiida</taxon>
        <taxon>Opisthorchiata</taxon>
        <taxon>Opisthorchiidae</taxon>
        <taxon>Opisthorchis</taxon>
    </lineage>
</organism>
<keyword evidence="2" id="KW-1185">Reference proteome</keyword>
<protein>
    <submittedName>
        <fullName evidence="1">Uncharacterized protein</fullName>
    </submittedName>
</protein>
<proteinExistence type="predicted"/>
<dbReference type="Proteomes" id="UP000054324">
    <property type="component" value="Unassembled WGS sequence"/>
</dbReference>
<dbReference type="RefSeq" id="XP_009167183.1">
    <property type="nucleotide sequence ID" value="XM_009168919.1"/>
</dbReference>
<dbReference type="GeneID" id="20318412"/>